<evidence type="ECO:0000256" key="1">
    <source>
        <dbReference type="SAM" id="Phobius"/>
    </source>
</evidence>
<dbReference type="Pfam" id="PF08592">
    <property type="entry name" value="Anthrone_oxy"/>
    <property type="match status" value="1"/>
</dbReference>
<dbReference type="Proteomes" id="UP001501705">
    <property type="component" value="Unassembled WGS sequence"/>
</dbReference>
<accession>A0ABN2EE88</accession>
<evidence type="ECO:0008006" key="4">
    <source>
        <dbReference type="Google" id="ProtNLM"/>
    </source>
</evidence>
<sequence>MVLGRARAVAGLCSALLAGVALTVLVLELASRDLDGPGYVRLRQAEYRPFTWFIGLISVLTLASVITLTIKAYKHERHLIRPPVIALALILVAVVITIAVNGPINLEQLTWNPSTPPANWSQTRDHWQIAHAARTIALTAAAVYLNKPANHGWKR</sequence>
<reference evidence="2 3" key="1">
    <citation type="journal article" date="2019" name="Int. J. Syst. Evol. Microbiol.">
        <title>The Global Catalogue of Microorganisms (GCM) 10K type strain sequencing project: providing services to taxonomists for standard genome sequencing and annotation.</title>
        <authorList>
            <consortium name="The Broad Institute Genomics Platform"/>
            <consortium name="The Broad Institute Genome Sequencing Center for Infectious Disease"/>
            <person name="Wu L."/>
            <person name="Ma J."/>
        </authorList>
    </citation>
    <scope>NUCLEOTIDE SEQUENCE [LARGE SCALE GENOMIC DNA]</scope>
    <source>
        <strain evidence="2 3">JCM 15572</strain>
    </source>
</reference>
<organism evidence="2 3">
    <name type="scientific">Kribbella hippodromi</name>
    <dbReference type="NCBI Taxonomy" id="434347"/>
    <lineage>
        <taxon>Bacteria</taxon>
        <taxon>Bacillati</taxon>
        <taxon>Actinomycetota</taxon>
        <taxon>Actinomycetes</taxon>
        <taxon>Propionibacteriales</taxon>
        <taxon>Kribbellaceae</taxon>
        <taxon>Kribbella</taxon>
    </lineage>
</organism>
<keyword evidence="1" id="KW-1133">Transmembrane helix</keyword>
<dbReference type="InterPro" id="IPR013901">
    <property type="entry name" value="Anthrone_oxy"/>
</dbReference>
<evidence type="ECO:0000313" key="2">
    <source>
        <dbReference type="EMBL" id="GAA1604117.1"/>
    </source>
</evidence>
<keyword evidence="3" id="KW-1185">Reference proteome</keyword>
<comment type="caution">
    <text evidence="2">The sequence shown here is derived from an EMBL/GenBank/DDBJ whole genome shotgun (WGS) entry which is preliminary data.</text>
</comment>
<protein>
    <recommendedName>
        <fullName evidence="4">DUF1772 domain-containing protein</fullName>
    </recommendedName>
</protein>
<evidence type="ECO:0000313" key="3">
    <source>
        <dbReference type="Proteomes" id="UP001501705"/>
    </source>
</evidence>
<keyword evidence="1" id="KW-0472">Membrane</keyword>
<gene>
    <name evidence="2" type="ORF">GCM10009804_70580</name>
</gene>
<feature type="transmembrane region" description="Helical" evidence="1">
    <location>
        <begin position="85"/>
        <end position="106"/>
    </location>
</feature>
<dbReference type="EMBL" id="BAAAPH010000034">
    <property type="protein sequence ID" value="GAA1604117.1"/>
    <property type="molecule type" value="Genomic_DNA"/>
</dbReference>
<proteinExistence type="predicted"/>
<keyword evidence="1" id="KW-0812">Transmembrane</keyword>
<feature type="transmembrane region" description="Helical" evidence="1">
    <location>
        <begin position="126"/>
        <end position="145"/>
    </location>
</feature>
<name>A0ABN2EE88_9ACTN</name>
<feature type="transmembrane region" description="Helical" evidence="1">
    <location>
        <begin position="50"/>
        <end position="73"/>
    </location>
</feature>